<dbReference type="SUPFAM" id="SSF54980">
    <property type="entry name" value="EF-G C-terminal domain-like"/>
    <property type="match status" value="2"/>
</dbReference>
<proteinExistence type="predicted"/>
<keyword evidence="2" id="KW-0648">Protein biosynthesis</keyword>
<dbReference type="PROSITE" id="PS00301">
    <property type="entry name" value="G_TR_1"/>
    <property type="match status" value="1"/>
</dbReference>
<dbReference type="GO" id="GO:0032790">
    <property type="term" value="P:ribosome disassembly"/>
    <property type="evidence" value="ECO:0007669"/>
    <property type="project" value="TreeGrafter"/>
</dbReference>
<dbReference type="CDD" id="cd16262">
    <property type="entry name" value="EFG_III"/>
    <property type="match status" value="1"/>
</dbReference>
<dbReference type="Gene3D" id="3.40.50.300">
    <property type="entry name" value="P-loop containing nucleotide triphosphate hydrolases"/>
    <property type="match status" value="1"/>
</dbReference>
<keyword evidence="4" id="KW-0342">GTP-binding</keyword>
<dbReference type="Pfam" id="PF00679">
    <property type="entry name" value="EFG_C"/>
    <property type="match status" value="1"/>
</dbReference>
<feature type="domain" description="Tr-type G" evidence="5">
    <location>
        <begin position="39"/>
        <end position="324"/>
    </location>
</feature>
<dbReference type="NCBIfam" id="TIGR00231">
    <property type="entry name" value="small_GTP"/>
    <property type="match status" value="1"/>
</dbReference>
<dbReference type="SUPFAM" id="SSF50447">
    <property type="entry name" value="Translation proteins"/>
    <property type="match status" value="1"/>
</dbReference>
<evidence type="ECO:0000256" key="4">
    <source>
        <dbReference type="ARBA" id="ARBA00023134"/>
    </source>
</evidence>
<dbReference type="Pfam" id="PF03764">
    <property type="entry name" value="EFG_IV"/>
    <property type="match status" value="1"/>
</dbReference>
<evidence type="ECO:0000256" key="2">
    <source>
        <dbReference type="ARBA" id="ARBA00022917"/>
    </source>
</evidence>
<dbReference type="OMA" id="GPQFTFP"/>
<accession>A0A8W8HV10</accession>
<evidence type="ECO:0000259" key="5">
    <source>
        <dbReference type="PROSITE" id="PS51722"/>
    </source>
</evidence>
<dbReference type="FunFam" id="3.30.70.240:FF:000001">
    <property type="entry name" value="Elongation factor G"/>
    <property type="match status" value="1"/>
</dbReference>
<evidence type="ECO:0000256" key="3">
    <source>
        <dbReference type="ARBA" id="ARBA00023128"/>
    </source>
</evidence>
<dbReference type="InterPro" id="IPR000640">
    <property type="entry name" value="EFG_V-like"/>
</dbReference>
<dbReference type="InterPro" id="IPR009022">
    <property type="entry name" value="EFG_III"/>
</dbReference>
<reference evidence="6" key="1">
    <citation type="submission" date="2022-08" db="UniProtKB">
        <authorList>
            <consortium name="EnsemblMetazoa"/>
        </authorList>
    </citation>
    <scope>IDENTIFICATION</scope>
    <source>
        <strain evidence="6">05x7-T-G4-1.051#20</strain>
    </source>
</reference>
<dbReference type="Gene3D" id="3.30.70.870">
    <property type="entry name" value="Elongation Factor G (Translational Gtpase), domain 3"/>
    <property type="match status" value="1"/>
</dbReference>
<dbReference type="PROSITE" id="PS51722">
    <property type="entry name" value="G_TR_2"/>
    <property type="match status" value="1"/>
</dbReference>
<dbReference type="InterPro" id="IPR014721">
    <property type="entry name" value="Ribsml_uS5_D2-typ_fold_subgr"/>
</dbReference>
<protein>
    <recommendedName>
        <fullName evidence="5">Tr-type G domain-containing protein</fullName>
    </recommendedName>
</protein>
<dbReference type="PANTHER" id="PTHR43261:SF1">
    <property type="entry name" value="RIBOSOME-RELEASING FACTOR 2, MITOCHONDRIAL"/>
    <property type="match status" value="1"/>
</dbReference>
<dbReference type="InterPro" id="IPR035647">
    <property type="entry name" value="EFG_III/V"/>
</dbReference>
<dbReference type="SUPFAM" id="SSF54211">
    <property type="entry name" value="Ribosomal protein S5 domain 2-like"/>
    <property type="match status" value="1"/>
</dbReference>
<dbReference type="InterPro" id="IPR000795">
    <property type="entry name" value="T_Tr_GTP-bd_dom"/>
</dbReference>
<keyword evidence="1" id="KW-0547">Nucleotide-binding</keyword>
<organism evidence="6 7">
    <name type="scientific">Magallana gigas</name>
    <name type="common">Pacific oyster</name>
    <name type="synonym">Crassostrea gigas</name>
    <dbReference type="NCBI Taxonomy" id="29159"/>
    <lineage>
        <taxon>Eukaryota</taxon>
        <taxon>Metazoa</taxon>
        <taxon>Spiralia</taxon>
        <taxon>Lophotrochozoa</taxon>
        <taxon>Mollusca</taxon>
        <taxon>Bivalvia</taxon>
        <taxon>Autobranchia</taxon>
        <taxon>Pteriomorphia</taxon>
        <taxon>Ostreida</taxon>
        <taxon>Ostreoidea</taxon>
        <taxon>Ostreidae</taxon>
        <taxon>Magallana</taxon>
    </lineage>
</organism>
<dbReference type="CDD" id="cd03713">
    <property type="entry name" value="EFG_mtEFG_C"/>
    <property type="match status" value="1"/>
</dbReference>
<dbReference type="InterPro" id="IPR005225">
    <property type="entry name" value="Small_GTP-bd"/>
</dbReference>
<dbReference type="Proteomes" id="UP000005408">
    <property type="component" value="Unassembled WGS sequence"/>
</dbReference>
<dbReference type="InterPro" id="IPR009000">
    <property type="entry name" value="Transl_B-barrel_sf"/>
</dbReference>
<dbReference type="Pfam" id="PF00009">
    <property type="entry name" value="GTP_EFTU"/>
    <property type="match status" value="1"/>
</dbReference>
<dbReference type="FunFam" id="3.30.70.870:FF:000005">
    <property type="entry name" value="Ribosome-releasing factor 2, mitochondrial"/>
    <property type="match status" value="1"/>
</dbReference>
<keyword evidence="3" id="KW-0496">Mitochondrion</keyword>
<dbReference type="Gene3D" id="2.40.30.10">
    <property type="entry name" value="Translation factors"/>
    <property type="match status" value="1"/>
</dbReference>
<dbReference type="InterPro" id="IPR027417">
    <property type="entry name" value="P-loop_NTPase"/>
</dbReference>
<dbReference type="PRINTS" id="PR00315">
    <property type="entry name" value="ELONGATNFCT"/>
</dbReference>
<dbReference type="Gene3D" id="3.30.230.10">
    <property type="match status" value="1"/>
</dbReference>
<evidence type="ECO:0000313" key="6">
    <source>
        <dbReference type="EnsemblMetazoa" id="G11190.2:cds"/>
    </source>
</evidence>
<dbReference type="Pfam" id="PF22042">
    <property type="entry name" value="EF-G_D2"/>
    <property type="match status" value="1"/>
</dbReference>
<dbReference type="FunFam" id="3.40.50.300:FF:000514">
    <property type="entry name" value="Ribosome-releasing factor 2, mitochondrial"/>
    <property type="match status" value="1"/>
</dbReference>
<dbReference type="GO" id="GO:0005525">
    <property type="term" value="F:GTP binding"/>
    <property type="evidence" value="ECO:0007669"/>
    <property type="project" value="UniProtKB-KW"/>
</dbReference>
<sequence>MTLLKLNKLFINRSLRSFITPRKYSSFHGANNKATEDVRDLRNIGIIAHIDAGKTTTTERMLYYSGFTKHLGDVDHGDTVTDYMEEERNRGITINSAVVTYHWNKHRVNLIDTPGHVDFTIEVERSVRVLDGAVTILDASAGVEAQTVTVWKQASKHHVPSLIYLNKLDKMGVSVELCLESIRQRLHIEPFLINFPYGPDLQKFQGLVDIVEMAKYEWDLAKSPDGRKFSVHQLTEKSDGKIWEYAMKERSNLIGQLSNTDEKIADEVLLVDSIDKIKTEFVRKALRNATMKRQLTPVLCGSSLKNKGVQPLMNAIYDYLPSPNDREFPFLEYYGSDLCAYAFKTIHDQQKNPQTFFRIYSGIMHSGSDIQNLNRHCKEKVKTLSRILANDYHRITAAHQGDIVCVSGLTETRTGDTVTSKEGLARIRPMLRQYEHRHHEEEEDSSHDLESHDDLDHDVVLAGLQVPSPVYFCSVEPPSMASQKDLDLALECLQREDPSLKVEVNQETGQTILSGMGELHLEVIKHRILSEFKVDAYMGPLQIAYRETIEDKVTHTETLESTVGGSKHHAGITLTVSPSTDTNRKRNVLFKPLEEKSFMMTPKFRKMYKSAIENAVKTSLSYGPILNFPVINVDVIIHNADLSFDASPNVVAAAVSKCIYSALKRATLHLLEPVMNLEITANQDFSSTVLHDLSTRRAKIERVTQKDDMKVIQATVPLSELRHYSNTLRKITHGQTSLSMEFSHYEEMSEAEKNKAIEEVTGFPVNPELFDSKE</sequence>
<dbReference type="PANTHER" id="PTHR43261">
    <property type="entry name" value="TRANSLATION ELONGATION FACTOR G-RELATED"/>
    <property type="match status" value="1"/>
</dbReference>
<dbReference type="SMART" id="SM00838">
    <property type="entry name" value="EFG_C"/>
    <property type="match status" value="1"/>
</dbReference>
<dbReference type="GO" id="GO:0005759">
    <property type="term" value="C:mitochondrial matrix"/>
    <property type="evidence" value="ECO:0007669"/>
    <property type="project" value="UniProtKB-ARBA"/>
</dbReference>
<dbReference type="InterPro" id="IPR041095">
    <property type="entry name" value="EFG_II"/>
</dbReference>
<dbReference type="GO" id="GO:0032543">
    <property type="term" value="P:mitochondrial translation"/>
    <property type="evidence" value="ECO:0007669"/>
    <property type="project" value="TreeGrafter"/>
</dbReference>
<dbReference type="OrthoDB" id="198619at2759"/>
<dbReference type="SUPFAM" id="SSF52540">
    <property type="entry name" value="P-loop containing nucleoside triphosphate hydrolases"/>
    <property type="match status" value="1"/>
</dbReference>
<evidence type="ECO:0000256" key="1">
    <source>
        <dbReference type="ARBA" id="ARBA00022741"/>
    </source>
</evidence>
<dbReference type="InterPro" id="IPR035649">
    <property type="entry name" value="EFG_V"/>
</dbReference>
<evidence type="ECO:0000313" key="7">
    <source>
        <dbReference type="Proteomes" id="UP000005408"/>
    </source>
</evidence>
<dbReference type="CDD" id="cd01886">
    <property type="entry name" value="EF-G"/>
    <property type="match status" value="1"/>
</dbReference>
<dbReference type="GO" id="GO:0003924">
    <property type="term" value="F:GTPase activity"/>
    <property type="evidence" value="ECO:0007669"/>
    <property type="project" value="InterPro"/>
</dbReference>
<dbReference type="InterPro" id="IPR005517">
    <property type="entry name" value="Transl_elong_EFG/EF2_IV"/>
</dbReference>
<dbReference type="Pfam" id="PF14492">
    <property type="entry name" value="EFG_III"/>
    <property type="match status" value="1"/>
</dbReference>
<dbReference type="Gene3D" id="3.30.70.240">
    <property type="match status" value="1"/>
</dbReference>
<dbReference type="SMART" id="SM00889">
    <property type="entry name" value="EFG_IV"/>
    <property type="match status" value="1"/>
</dbReference>
<name>A0A8W8HV10_MAGGI</name>
<dbReference type="InterPro" id="IPR053905">
    <property type="entry name" value="EF-G-like_DII"/>
</dbReference>
<keyword evidence="7" id="KW-1185">Reference proteome</keyword>
<dbReference type="InterPro" id="IPR020568">
    <property type="entry name" value="Ribosomal_Su5_D2-typ_SF"/>
</dbReference>
<dbReference type="AlphaFoldDB" id="A0A8W8HV10"/>
<dbReference type="EnsemblMetazoa" id="G11190.2">
    <property type="protein sequence ID" value="G11190.2:cds"/>
    <property type="gene ID" value="G11190"/>
</dbReference>
<dbReference type="InterPro" id="IPR031157">
    <property type="entry name" value="G_TR_CS"/>
</dbReference>